<feature type="non-terminal residue" evidence="4">
    <location>
        <position position="1"/>
    </location>
</feature>
<dbReference type="GO" id="GO:0005615">
    <property type="term" value="C:extracellular space"/>
    <property type="evidence" value="ECO:0007669"/>
    <property type="project" value="TreeGrafter"/>
</dbReference>
<dbReference type="GO" id="GO:0016020">
    <property type="term" value="C:membrane"/>
    <property type="evidence" value="ECO:0007669"/>
    <property type="project" value="GOC"/>
</dbReference>
<evidence type="ECO:0000313" key="5">
    <source>
        <dbReference type="Proteomes" id="UP001445076"/>
    </source>
</evidence>
<dbReference type="SUPFAM" id="SSF56300">
    <property type="entry name" value="Metallo-dependent phosphatases"/>
    <property type="match status" value="1"/>
</dbReference>
<sequence>RYESTIAGLFYGHTHKDHFLMFYDPEVPERAYHVGYVAQSQTPYHNLNPGYRVYTIDGHYEDSSYRVLDTENWVLDLDEANENDNPRFYQLYSAKEAYGMTDLLPASWNNLVDQMKEPNSTVFDEFFKYYTKDARPYREEGCSEDCKSFILCRLVSSDTSDKSHCDGL</sequence>
<proteinExistence type="predicted"/>
<evidence type="ECO:0000256" key="1">
    <source>
        <dbReference type="ARBA" id="ARBA00022801"/>
    </source>
</evidence>
<comment type="caution">
    <text evidence="4">The sequence shown here is derived from an EMBL/GenBank/DDBJ whole genome shotgun (WGS) entry which is preliminary data.</text>
</comment>
<evidence type="ECO:0000256" key="2">
    <source>
        <dbReference type="ARBA" id="ARBA00023180"/>
    </source>
</evidence>
<dbReference type="GO" id="GO:0005764">
    <property type="term" value="C:lysosome"/>
    <property type="evidence" value="ECO:0007669"/>
    <property type="project" value="TreeGrafter"/>
</dbReference>
<gene>
    <name evidence="4" type="ORF">OTU49_014408</name>
</gene>
<keyword evidence="5" id="KW-1185">Reference proteome</keyword>
<dbReference type="InterPro" id="IPR045473">
    <property type="entry name" value="ASM_C"/>
</dbReference>
<accession>A0AAW0Y3I0</accession>
<dbReference type="PANTHER" id="PTHR10340:SF29">
    <property type="entry name" value="SPHINGOMYELIN PHOSPHODIESTERASE"/>
    <property type="match status" value="1"/>
</dbReference>
<dbReference type="GO" id="GO:0006685">
    <property type="term" value="P:sphingomyelin catabolic process"/>
    <property type="evidence" value="ECO:0007669"/>
    <property type="project" value="TreeGrafter"/>
</dbReference>
<protein>
    <recommendedName>
        <fullName evidence="3">Sphingomyelin phosphodiesterase C-terminal domain-containing protein</fullName>
    </recommendedName>
</protein>
<name>A0AAW0Y3I0_CHEQU</name>
<feature type="domain" description="Sphingomyelin phosphodiesterase C-terminal" evidence="3">
    <location>
        <begin position="45"/>
        <end position="165"/>
    </location>
</feature>
<evidence type="ECO:0000259" key="3">
    <source>
        <dbReference type="Pfam" id="PF19272"/>
    </source>
</evidence>
<dbReference type="AlphaFoldDB" id="A0AAW0Y3I0"/>
<keyword evidence="2" id="KW-0325">Glycoprotein</keyword>
<dbReference type="Pfam" id="PF19272">
    <property type="entry name" value="ASMase_C"/>
    <property type="match status" value="1"/>
</dbReference>
<dbReference type="InterPro" id="IPR029052">
    <property type="entry name" value="Metallo-depent_PP-like"/>
</dbReference>
<dbReference type="GO" id="GO:0046513">
    <property type="term" value="P:ceramide biosynthetic process"/>
    <property type="evidence" value="ECO:0007669"/>
    <property type="project" value="TreeGrafter"/>
</dbReference>
<reference evidence="4 5" key="1">
    <citation type="journal article" date="2024" name="BMC Genomics">
        <title>Genome assembly of redclaw crayfish (Cherax quadricarinatus) provides insights into its immune adaptation and hypoxia tolerance.</title>
        <authorList>
            <person name="Liu Z."/>
            <person name="Zheng J."/>
            <person name="Li H."/>
            <person name="Fang K."/>
            <person name="Wang S."/>
            <person name="He J."/>
            <person name="Zhou D."/>
            <person name="Weng S."/>
            <person name="Chi M."/>
            <person name="Gu Z."/>
            <person name="He J."/>
            <person name="Li F."/>
            <person name="Wang M."/>
        </authorList>
    </citation>
    <scope>NUCLEOTIDE SEQUENCE [LARGE SCALE GENOMIC DNA]</scope>
    <source>
        <strain evidence="4">ZL_2023a</strain>
    </source>
</reference>
<dbReference type="GO" id="GO:0061750">
    <property type="term" value="F:acid sphingomyelin phosphodiesterase activity"/>
    <property type="evidence" value="ECO:0007669"/>
    <property type="project" value="TreeGrafter"/>
</dbReference>
<dbReference type="Proteomes" id="UP001445076">
    <property type="component" value="Unassembled WGS sequence"/>
</dbReference>
<evidence type="ECO:0000313" key="4">
    <source>
        <dbReference type="EMBL" id="KAK8751361.1"/>
    </source>
</evidence>
<organism evidence="4 5">
    <name type="scientific">Cherax quadricarinatus</name>
    <name type="common">Australian red claw crayfish</name>
    <dbReference type="NCBI Taxonomy" id="27406"/>
    <lineage>
        <taxon>Eukaryota</taxon>
        <taxon>Metazoa</taxon>
        <taxon>Ecdysozoa</taxon>
        <taxon>Arthropoda</taxon>
        <taxon>Crustacea</taxon>
        <taxon>Multicrustacea</taxon>
        <taxon>Malacostraca</taxon>
        <taxon>Eumalacostraca</taxon>
        <taxon>Eucarida</taxon>
        <taxon>Decapoda</taxon>
        <taxon>Pleocyemata</taxon>
        <taxon>Astacidea</taxon>
        <taxon>Parastacoidea</taxon>
        <taxon>Parastacidae</taxon>
        <taxon>Cherax</taxon>
    </lineage>
</organism>
<dbReference type="EMBL" id="JARKIK010000006">
    <property type="protein sequence ID" value="KAK8751361.1"/>
    <property type="molecule type" value="Genomic_DNA"/>
</dbReference>
<dbReference type="PANTHER" id="PTHR10340">
    <property type="entry name" value="SPHINGOMYELIN PHOSPHODIESTERASE"/>
    <property type="match status" value="1"/>
</dbReference>
<keyword evidence="1" id="KW-0378">Hydrolase</keyword>